<keyword evidence="6 9" id="KW-0812">Transmembrane</keyword>
<dbReference type="SUPFAM" id="SSF161098">
    <property type="entry name" value="MetI-like"/>
    <property type="match status" value="1"/>
</dbReference>
<accession>A0ABQ5NBY0</accession>
<sequence>MNFDFSPLWISSKTAVASTLITFFIGILAAWFMRNKKGKFKVFFDALFTLPMVLPPTVLGFFLLLLFGKNGAIGSILFSLGIKLIFSWPATVIAATVVAFPLMYKATSGAFELIDENILNAARTLGVSEFRIFWTIAVPLGWPGIAAGTVLAFARALGEFGATLMLAGNIPGKTQTIPIAIFFAVEGGDMTSAFCWVFIIFIISLVVITLSNYWANSGSRKVNLVNKR</sequence>
<dbReference type="InterPro" id="IPR035906">
    <property type="entry name" value="MetI-like_sf"/>
</dbReference>
<keyword evidence="3 9" id="KW-0813">Transport</keyword>
<dbReference type="Proteomes" id="UP001208567">
    <property type="component" value="Unassembled WGS sequence"/>
</dbReference>
<dbReference type="PANTHER" id="PTHR30183:SF3">
    <property type="entry name" value="MOLYBDENUM TRANSPORT SYSTEM PERMEASE PROTEIN MODB"/>
    <property type="match status" value="1"/>
</dbReference>
<evidence type="ECO:0000256" key="8">
    <source>
        <dbReference type="ARBA" id="ARBA00023136"/>
    </source>
</evidence>
<evidence type="ECO:0000256" key="3">
    <source>
        <dbReference type="ARBA" id="ARBA00022448"/>
    </source>
</evidence>
<comment type="caution">
    <text evidence="12">The sequence shown here is derived from an EMBL/GenBank/DDBJ whole genome shotgun (WGS) entry which is preliminary data.</text>
</comment>
<proteinExistence type="inferred from homology"/>
<comment type="function">
    <text evidence="10">Part of the binding-protein-dependent transport system for molybdenum; probably responsible for the translocation of the substrate across the membrane.</text>
</comment>
<comment type="subcellular location">
    <subcellularLocation>
        <location evidence="1 9">Cell membrane</location>
        <topology evidence="1 9">Multi-pass membrane protein</topology>
    </subcellularLocation>
</comment>
<feature type="transmembrane region" description="Helical" evidence="9">
    <location>
        <begin position="132"/>
        <end position="154"/>
    </location>
</feature>
<feature type="transmembrane region" description="Helical" evidence="9">
    <location>
        <begin position="193"/>
        <end position="215"/>
    </location>
</feature>
<dbReference type="Pfam" id="PF00528">
    <property type="entry name" value="BPD_transp_1"/>
    <property type="match status" value="1"/>
</dbReference>
<dbReference type="RefSeq" id="WP_264851907.1">
    <property type="nucleotide sequence ID" value="NZ_BRXR01000001.1"/>
</dbReference>
<evidence type="ECO:0000256" key="9">
    <source>
        <dbReference type="RuleBase" id="RU363032"/>
    </source>
</evidence>
<evidence type="ECO:0000256" key="1">
    <source>
        <dbReference type="ARBA" id="ARBA00004651"/>
    </source>
</evidence>
<evidence type="ECO:0000259" key="11">
    <source>
        <dbReference type="PROSITE" id="PS50928"/>
    </source>
</evidence>
<evidence type="ECO:0000256" key="5">
    <source>
        <dbReference type="ARBA" id="ARBA00022505"/>
    </source>
</evidence>
<keyword evidence="7 9" id="KW-1133">Transmembrane helix</keyword>
<gene>
    <name evidence="12" type="primary">modB</name>
    <name evidence="12" type="ORF">bsdE14_40110</name>
</gene>
<keyword evidence="8 9" id="KW-0472">Membrane</keyword>
<dbReference type="CDD" id="cd06261">
    <property type="entry name" value="TM_PBP2"/>
    <property type="match status" value="1"/>
</dbReference>
<evidence type="ECO:0000256" key="4">
    <source>
        <dbReference type="ARBA" id="ARBA00022475"/>
    </source>
</evidence>
<dbReference type="EMBL" id="BRXR01000001">
    <property type="protein sequence ID" value="GLC32601.1"/>
    <property type="molecule type" value="Genomic_DNA"/>
</dbReference>
<feature type="transmembrane region" description="Helical" evidence="9">
    <location>
        <begin position="15"/>
        <end position="33"/>
    </location>
</feature>
<evidence type="ECO:0000256" key="6">
    <source>
        <dbReference type="ARBA" id="ARBA00022692"/>
    </source>
</evidence>
<evidence type="ECO:0000256" key="7">
    <source>
        <dbReference type="ARBA" id="ARBA00022989"/>
    </source>
</evidence>
<dbReference type="PROSITE" id="PS50928">
    <property type="entry name" value="ABC_TM1"/>
    <property type="match status" value="1"/>
</dbReference>
<name>A0ABQ5NBY0_9CLOT</name>
<dbReference type="NCBIfam" id="TIGR02141">
    <property type="entry name" value="modB_ABC"/>
    <property type="match status" value="1"/>
</dbReference>
<reference evidence="12 13" key="1">
    <citation type="journal article" date="2024" name="Int. J. Syst. Evol. Microbiol.">
        <title>Clostridium omnivorum sp. nov., isolated from anoxic soil under the treatment of reductive soil disinfestation.</title>
        <authorList>
            <person name="Ueki A."/>
            <person name="Tonouchi A."/>
            <person name="Kaku N."/>
            <person name="Honma S."/>
            <person name="Ueki K."/>
        </authorList>
    </citation>
    <scope>NUCLEOTIDE SEQUENCE [LARGE SCALE GENOMIC DNA]</scope>
    <source>
        <strain evidence="12 13">E14</strain>
    </source>
</reference>
<protein>
    <recommendedName>
        <fullName evidence="10">Molybdenum transport system permease</fullName>
    </recommendedName>
</protein>
<evidence type="ECO:0000256" key="2">
    <source>
        <dbReference type="ARBA" id="ARBA00007069"/>
    </source>
</evidence>
<dbReference type="InterPro" id="IPR000515">
    <property type="entry name" value="MetI-like"/>
</dbReference>
<dbReference type="InterPro" id="IPR011867">
    <property type="entry name" value="ModB_ABC"/>
</dbReference>
<organism evidence="12 13">
    <name type="scientific">Clostridium omnivorum</name>
    <dbReference type="NCBI Taxonomy" id="1604902"/>
    <lineage>
        <taxon>Bacteria</taxon>
        <taxon>Bacillati</taxon>
        <taxon>Bacillota</taxon>
        <taxon>Clostridia</taxon>
        <taxon>Eubacteriales</taxon>
        <taxon>Clostridiaceae</taxon>
        <taxon>Clostridium</taxon>
    </lineage>
</organism>
<evidence type="ECO:0000256" key="10">
    <source>
        <dbReference type="RuleBase" id="RU365097"/>
    </source>
</evidence>
<keyword evidence="5 10" id="KW-0500">Molybdenum</keyword>
<keyword evidence="13" id="KW-1185">Reference proteome</keyword>
<dbReference type="Gene3D" id="1.10.3720.10">
    <property type="entry name" value="MetI-like"/>
    <property type="match status" value="1"/>
</dbReference>
<feature type="domain" description="ABC transmembrane type-1" evidence="11">
    <location>
        <begin position="8"/>
        <end position="211"/>
    </location>
</feature>
<comment type="similarity">
    <text evidence="2 10">Belongs to the binding-protein-dependent transport system permease family. CysTW subfamily.</text>
</comment>
<keyword evidence="4 10" id="KW-1003">Cell membrane</keyword>
<evidence type="ECO:0000313" key="12">
    <source>
        <dbReference type="EMBL" id="GLC32601.1"/>
    </source>
</evidence>
<evidence type="ECO:0000313" key="13">
    <source>
        <dbReference type="Proteomes" id="UP001208567"/>
    </source>
</evidence>
<dbReference type="PANTHER" id="PTHR30183">
    <property type="entry name" value="MOLYBDENUM TRANSPORT SYSTEM PERMEASE PROTEIN MODB"/>
    <property type="match status" value="1"/>
</dbReference>
<feature type="transmembrane region" description="Helical" evidence="9">
    <location>
        <begin position="85"/>
        <end position="104"/>
    </location>
</feature>
<feature type="transmembrane region" description="Helical" evidence="9">
    <location>
        <begin position="42"/>
        <end position="65"/>
    </location>
</feature>